<evidence type="ECO:0000256" key="2">
    <source>
        <dbReference type="SAM" id="MobiDB-lite"/>
    </source>
</evidence>
<evidence type="ECO:0000256" key="1">
    <source>
        <dbReference type="ARBA" id="ARBA00035112"/>
    </source>
</evidence>
<dbReference type="PANTHER" id="PTHR33365:SF14">
    <property type="entry name" value="TAT PATHWAY SIGNAL SEQUENCE"/>
    <property type="match status" value="1"/>
</dbReference>
<dbReference type="AlphaFoldDB" id="A0A9P8VS56"/>
<sequence length="316" mass="36165">MFLQRLLHGQTYDGLSQDEDSPGEQQSVTPGLSPPVQSPSPLLVVDLRSPRLLLSLAFYTVALLAIGAEVGHLQSHKQRCPKTYDSDSPIYNSVHPTTSRAQYNNTFWPGTNPNIYRQPPSDEVDEAWERIANGRDIVISRAEVIALGKNPNETVRADPAWGFGNDAHLGLVHAMHQNHCLDTLRKAVYYNYYYRHKRGFGANPPEDYRAKYYAHLDHCIDFLRQDIACKADVSISTYRWMEGEVTPEADFNTWHQCRDFDKLIEWHAKHEINAGLTLEEQKNRWMAFGPKDNDVIVPQEPETNATFWLVNMVEEQ</sequence>
<organism evidence="3 4">
    <name type="scientific">Thelonectria olida</name>
    <dbReference type="NCBI Taxonomy" id="1576542"/>
    <lineage>
        <taxon>Eukaryota</taxon>
        <taxon>Fungi</taxon>
        <taxon>Dikarya</taxon>
        <taxon>Ascomycota</taxon>
        <taxon>Pezizomycotina</taxon>
        <taxon>Sordariomycetes</taxon>
        <taxon>Hypocreomycetidae</taxon>
        <taxon>Hypocreales</taxon>
        <taxon>Nectriaceae</taxon>
        <taxon>Thelonectria</taxon>
    </lineage>
</organism>
<proteinExistence type="inferred from homology"/>
<dbReference type="EMBL" id="JAGPYM010000072">
    <property type="protein sequence ID" value="KAH6869431.1"/>
    <property type="molecule type" value="Genomic_DNA"/>
</dbReference>
<dbReference type="Pfam" id="PF11807">
    <property type="entry name" value="UstYa"/>
    <property type="match status" value="1"/>
</dbReference>
<keyword evidence="4" id="KW-1185">Reference proteome</keyword>
<feature type="region of interest" description="Disordered" evidence="2">
    <location>
        <begin position="13"/>
        <end position="35"/>
    </location>
</feature>
<evidence type="ECO:0000313" key="4">
    <source>
        <dbReference type="Proteomes" id="UP000777438"/>
    </source>
</evidence>
<dbReference type="PANTHER" id="PTHR33365">
    <property type="entry name" value="YALI0B05434P"/>
    <property type="match status" value="1"/>
</dbReference>
<dbReference type="Proteomes" id="UP000777438">
    <property type="component" value="Unassembled WGS sequence"/>
</dbReference>
<reference evidence="3 4" key="1">
    <citation type="journal article" date="2021" name="Nat. Commun.">
        <title>Genetic determinants of endophytism in the Arabidopsis root mycobiome.</title>
        <authorList>
            <person name="Mesny F."/>
            <person name="Miyauchi S."/>
            <person name="Thiergart T."/>
            <person name="Pickel B."/>
            <person name="Atanasova L."/>
            <person name="Karlsson M."/>
            <person name="Huettel B."/>
            <person name="Barry K.W."/>
            <person name="Haridas S."/>
            <person name="Chen C."/>
            <person name="Bauer D."/>
            <person name="Andreopoulos W."/>
            <person name="Pangilinan J."/>
            <person name="LaButti K."/>
            <person name="Riley R."/>
            <person name="Lipzen A."/>
            <person name="Clum A."/>
            <person name="Drula E."/>
            <person name="Henrissat B."/>
            <person name="Kohler A."/>
            <person name="Grigoriev I.V."/>
            <person name="Martin F.M."/>
            <person name="Hacquard S."/>
        </authorList>
    </citation>
    <scope>NUCLEOTIDE SEQUENCE [LARGE SCALE GENOMIC DNA]</scope>
    <source>
        <strain evidence="3 4">MPI-CAGE-CH-0241</strain>
    </source>
</reference>
<dbReference type="OrthoDB" id="3687641at2759"/>
<dbReference type="InterPro" id="IPR021765">
    <property type="entry name" value="UstYa-like"/>
</dbReference>
<comment type="caution">
    <text evidence="3">The sequence shown here is derived from an EMBL/GenBank/DDBJ whole genome shotgun (WGS) entry which is preliminary data.</text>
</comment>
<name>A0A9P8VS56_9HYPO</name>
<accession>A0A9P8VS56</accession>
<gene>
    <name evidence="3" type="ORF">B0T10DRAFT_594688</name>
</gene>
<dbReference type="GO" id="GO:0043386">
    <property type="term" value="P:mycotoxin biosynthetic process"/>
    <property type="evidence" value="ECO:0007669"/>
    <property type="project" value="InterPro"/>
</dbReference>
<evidence type="ECO:0000313" key="3">
    <source>
        <dbReference type="EMBL" id="KAH6869431.1"/>
    </source>
</evidence>
<protein>
    <recommendedName>
        <fullName evidence="5">Tat pathway signal sequence</fullName>
    </recommendedName>
</protein>
<comment type="similarity">
    <text evidence="1">Belongs to the ustYa family.</text>
</comment>
<evidence type="ECO:0008006" key="5">
    <source>
        <dbReference type="Google" id="ProtNLM"/>
    </source>
</evidence>